<dbReference type="Proteomes" id="UP000286931">
    <property type="component" value="Unassembled WGS sequence"/>
</dbReference>
<dbReference type="RefSeq" id="WP_126639074.1">
    <property type="nucleotide sequence ID" value="NZ_BIFH01000022.1"/>
</dbReference>
<proteinExistence type="predicted"/>
<feature type="chain" id="PRO_5019225930" description="Peptidase inhibitor family I36" evidence="1">
    <location>
        <begin position="23"/>
        <end position="123"/>
    </location>
</feature>
<accession>A0A401YR31</accession>
<comment type="caution">
    <text evidence="2">The sequence shown here is derived from an EMBL/GenBank/DDBJ whole genome shotgun (WGS) entry which is preliminary data.</text>
</comment>
<dbReference type="AlphaFoldDB" id="A0A401YR31"/>
<name>A0A401YR31_9ACTN</name>
<evidence type="ECO:0000313" key="3">
    <source>
        <dbReference type="Proteomes" id="UP000286931"/>
    </source>
</evidence>
<sequence length="123" mass="12965">MRNKVAGLFATAATLVSVVAFGAPPAAANPARATVDWPCLTTSNVCVYEHANGGGRRINHHACGTFPLPDAYRNAVSSVFTAQGARVTLIDVDANQRWYFGGPGGGNVPAWMNDRADAIEIFC</sequence>
<feature type="signal peptide" evidence="1">
    <location>
        <begin position="1"/>
        <end position="22"/>
    </location>
</feature>
<keyword evidence="1" id="KW-0732">Signal</keyword>
<evidence type="ECO:0000313" key="2">
    <source>
        <dbReference type="EMBL" id="GCD97059.1"/>
    </source>
</evidence>
<keyword evidence="3" id="KW-1185">Reference proteome</keyword>
<evidence type="ECO:0008006" key="4">
    <source>
        <dbReference type="Google" id="ProtNLM"/>
    </source>
</evidence>
<organism evidence="2 3">
    <name type="scientific">Embleya hyalina</name>
    <dbReference type="NCBI Taxonomy" id="516124"/>
    <lineage>
        <taxon>Bacteria</taxon>
        <taxon>Bacillati</taxon>
        <taxon>Actinomycetota</taxon>
        <taxon>Actinomycetes</taxon>
        <taxon>Kitasatosporales</taxon>
        <taxon>Streptomycetaceae</taxon>
        <taxon>Embleya</taxon>
    </lineage>
</organism>
<protein>
    <recommendedName>
        <fullName evidence="4">Peptidase inhibitor family I36</fullName>
    </recommendedName>
</protein>
<evidence type="ECO:0000256" key="1">
    <source>
        <dbReference type="SAM" id="SignalP"/>
    </source>
</evidence>
<dbReference type="EMBL" id="BIFH01000022">
    <property type="protein sequence ID" value="GCD97059.1"/>
    <property type="molecule type" value="Genomic_DNA"/>
</dbReference>
<dbReference type="OrthoDB" id="3355175at2"/>
<gene>
    <name evidence="2" type="ORF">EHYA_04746</name>
</gene>
<reference evidence="2 3" key="1">
    <citation type="submission" date="2018-12" db="EMBL/GenBank/DDBJ databases">
        <title>Draft genome sequence of Embleya hyalina NBRC 13850T.</title>
        <authorList>
            <person name="Komaki H."/>
            <person name="Hosoyama A."/>
            <person name="Kimura A."/>
            <person name="Ichikawa N."/>
            <person name="Tamura T."/>
        </authorList>
    </citation>
    <scope>NUCLEOTIDE SEQUENCE [LARGE SCALE GENOMIC DNA]</scope>
    <source>
        <strain evidence="2 3">NBRC 13850</strain>
    </source>
</reference>